<gene>
    <name evidence="1" type="ORF">SAMN02745887_00692</name>
</gene>
<organism evidence="1 2">
    <name type="scientific">Chitinimonas taiwanensis DSM 18899</name>
    <dbReference type="NCBI Taxonomy" id="1121279"/>
    <lineage>
        <taxon>Bacteria</taxon>
        <taxon>Pseudomonadati</taxon>
        <taxon>Pseudomonadota</taxon>
        <taxon>Betaproteobacteria</taxon>
        <taxon>Neisseriales</taxon>
        <taxon>Chitinibacteraceae</taxon>
        <taxon>Chitinimonas</taxon>
    </lineage>
</organism>
<dbReference type="SUPFAM" id="SSF56784">
    <property type="entry name" value="HAD-like"/>
    <property type="match status" value="1"/>
</dbReference>
<evidence type="ECO:0000313" key="1">
    <source>
        <dbReference type="EMBL" id="SFZ72677.1"/>
    </source>
</evidence>
<dbReference type="Proteomes" id="UP000186513">
    <property type="component" value="Unassembled WGS sequence"/>
</dbReference>
<dbReference type="RefSeq" id="WP_072427226.1">
    <property type="nucleotide sequence ID" value="NZ_FPKR01000002.1"/>
</dbReference>
<dbReference type="OrthoDB" id="9782449at2"/>
<dbReference type="EMBL" id="FPKR01000002">
    <property type="protein sequence ID" value="SFZ72677.1"/>
    <property type="molecule type" value="Genomic_DNA"/>
</dbReference>
<keyword evidence="2" id="KW-1185">Reference proteome</keyword>
<dbReference type="SFLD" id="SFLDS00003">
    <property type="entry name" value="Haloacid_Dehalogenase"/>
    <property type="match status" value="1"/>
</dbReference>
<dbReference type="InterPro" id="IPR023214">
    <property type="entry name" value="HAD_sf"/>
</dbReference>
<dbReference type="GO" id="GO:0005829">
    <property type="term" value="C:cytosol"/>
    <property type="evidence" value="ECO:0007669"/>
    <property type="project" value="TreeGrafter"/>
</dbReference>
<dbReference type="PANTHER" id="PTHR43434">
    <property type="entry name" value="PHOSPHOGLYCOLATE PHOSPHATASE"/>
    <property type="match status" value="1"/>
</dbReference>
<dbReference type="SFLD" id="SFLDG01129">
    <property type="entry name" value="C1.5:_HAD__Beta-PGM__Phosphata"/>
    <property type="match status" value="1"/>
</dbReference>
<sequence>MAERFDLLVFDWDGTLADSTGLITQSIQQAFAEAGLSVPSREAASYVIGYGLNEAMQYLAPEASGAEVARVVEAYKTHYLARDGEILLFEGVAEALARYKMAGYALAVATGKSRRGLDRVLEQTGLGVYFDTTRCADECHSKPHPQMLEQIVEHLAVPAARTVMIGDTTHDLQMAINAGTAGLGVSYGAHPRENLAELAPLGLFDSFGELDNWLIQYG</sequence>
<dbReference type="Gene3D" id="1.10.150.240">
    <property type="entry name" value="Putative phosphatase, domain 2"/>
    <property type="match status" value="1"/>
</dbReference>
<dbReference type="InterPro" id="IPR006439">
    <property type="entry name" value="HAD-SF_hydro_IA"/>
</dbReference>
<dbReference type="STRING" id="1121279.SAMN02745887_00692"/>
<dbReference type="Gene3D" id="3.40.50.1000">
    <property type="entry name" value="HAD superfamily/HAD-like"/>
    <property type="match status" value="1"/>
</dbReference>
<dbReference type="InterPro" id="IPR036412">
    <property type="entry name" value="HAD-like_sf"/>
</dbReference>
<evidence type="ECO:0000313" key="2">
    <source>
        <dbReference type="Proteomes" id="UP000186513"/>
    </source>
</evidence>
<dbReference type="InterPro" id="IPR023198">
    <property type="entry name" value="PGP-like_dom2"/>
</dbReference>
<dbReference type="Pfam" id="PF13419">
    <property type="entry name" value="HAD_2"/>
    <property type="match status" value="1"/>
</dbReference>
<dbReference type="GO" id="GO:0006281">
    <property type="term" value="P:DNA repair"/>
    <property type="evidence" value="ECO:0007669"/>
    <property type="project" value="TreeGrafter"/>
</dbReference>
<dbReference type="GO" id="GO:0008967">
    <property type="term" value="F:phosphoglycolate phosphatase activity"/>
    <property type="evidence" value="ECO:0007669"/>
    <property type="project" value="TreeGrafter"/>
</dbReference>
<name>A0A1K2H8N4_9NEIS</name>
<accession>A0A1K2H8N4</accession>
<dbReference type="InterPro" id="IPR050155">
    <property type="entry name" value="HAD-like_hydrolase_sf"/>
</dbReference>
<dbReference type="InterPro" id="IPR006549">
    <property type="entry name" value="HAD-SF_hydro_IIIA"/>
</dbReference>
<reference evidence="1 2" key="1">
    <citation type="submission" date="2016-11" db="EMBL/GenBank/DDBJ databases">
        <authorList>
            <person name="Jaros S."/>
            <person name="Januszkiewicz K."/>
            <person name="Wedrychowicz H."/>
        </authorList>
    </citation>
    <scope>NUCLEOTIDE SEQUENCE [LARGE SCALE GENOMIC DNA]</scope>
    <source>
        <strain evidence="1 2">DSM 18899</strain>
    </source>
</reference>
<dbReference type="NCBIfam" id="TIGR01549">
    <property type="entry name" value="HAD-SF-IA-v1"/>
    <property type="match status" value="1"/>
</dbReference>
<proteinExistence type="predicted"/>
<dbReference type="PANTHER" id="PTHR43434:SF24">
    <property type="entry name" value="HYDROLASE-RELATED"/>
    <property type="match status" value="1"/>
</dbReference>
<dbReference type="AlphaFoldDB" id="A0A1K2H8N4"/>
<dbReference type="InterPro" id="IPR041492">
    <property type="entry name" value="HAD_2"/>
</dbReference>
<protein>
    <submittedName>
        <fullName evidence="1">Phosphoglycolate phosphatase</fullName>
    </submittedName>
</protein>
<dbReference type="SFLD" id="SFLDG01135">
    <property type="entry name" value="C1.5.6:_HAD__Beta-PGM__Phospha"/>
    <property type="match status" value="1"/>
</dbReference>
<dbReference type="NCBIfam" id="TIGR01662">
    <property type="entry name" value="HAD-SF-IIIA"/>
    <property type="match status" value="1"/>
</dbReference>